<accession>A0A6G7PYS2</accession>
<dbReference type="KEGG" id="tav:G4V39_09840"/>
<dbReference type="SUPFAM" id="SSF48695">
    <property type="entry name" value="Multiheme cytochromes"/>
    <property type="match status" value="2"/>
</dbReference>
<dbReference type="InterPro" id="IPR010177">
    <property type="entry name" value="Paired_CXXCH_1"/>
</dbReference>
<dbReference type="Proteomes" id="UP000502179">
    <property type="component" value="Chromosome"/>
</dbReference>
<protein>
    <submittedName>
        <fullName evidence="1">Cytochrome c3 family protein</fullName>
    </submittedName>
</protein>
<dbReference type="EMBL" id="CP048877">
    <property type="protein sequence ID" value="QIJ72553.1"/>
    <property type="molecule type" value="Genomic_DNA"/>
</dbReference>
<evidence type="ECO:0000313" key="2">
    <source>
        <dbReference type="Proteomes" id="UP000502179"/>
    </source>
</evidence>
<evidence type="ECO:0000313" key="1">
    <source>
        <dbReference type="EMBL" id="QIJ72553.1"/>
    </source>
</evidence>
<reference evidence="1 2" key="1">
    <citation type="submission" date="2020-02" db="EMBL/GenBank/DDBJ databases">
        <title>Genome analysis of Thermosulfuriphilus ammonigenes ST65T, an anaerobic thermophilic chemolithoautotrophic bacterium isolated from a deep-sea hydrothermal vent.</title>
        <authorList>
            <person name="Slobodkina G."/>
            <person name="Allioux M."/>
            <person name="Merkel A."/>
            <person name="Alain K."/>
            <person name="Jebbar M."/>
            <person name="Slobodkin A."/>
        </authorList>
    </citation>
    <scope>NUCLEOTIDE SEQUENCE [LARGE SCALE GENOMIC DNA]</scope>
    <source>
        <strain evidence="1 2">ST65</strain>
    </source>
</reference>
<dbReference type="AlphaFoldDB" id="A0A6G7PYS2"/>
<keyword evidence="2" id="KW-1185">Reference proteome</keyword>
<sequence>METKLKISIGAVVFLWVWVSLVGVGQARVSGVCSNCHTMHNSQNGQAIKTSGPNPYLLDPVSSFSDPCVGCHSNTTAETIVTVGSTRIPIVVNLQEPTYPSDGSSTGVLAGGNFYWLITNGDVYGHNVLAIDGVSQDANLSQAPGMPDSASGGSCAGCHRQVSRCESCHKPAHHADDSGPVVGESGGWYRFLNSSEHGSSATGVIGIEDSDWEQTVSATDHNEYNGTNNIYGNDDNSMSNYCAGCHFKFHGVNYVDTDGNVLADNHSPWFRHPNHIALPNDPNKEYYYYNNPGGTGPGDYNPIAPVARDPNTLSGMTGPTNIVTPGSDQVMCLSCHRPHGSPYPDMLRWDYLNACIAGTSNANCGCFVCHTTKGQ</sequence>
<organism evidence="1 2">
    <name type="scientific">Thermosulfuriphilus ammonigenes</name>
    <dbReference type="NCBI Taxonomy" id="1936021"/>
    <lineage>
        <taxon>Bacteria</taxon>
        <taxon>Pseudomonadati</taxon>
        <taxon>Thermodesulfobacteriota</taxon>
        <taxon>Thermodesulfobacteria</taxon>
        <taxon>Thermodesulfobacteriales</taxon>
        <taxon>Thermodesulfobacteriaceae</taxon>
        <taxon>Thermosulfuriphilus</taxon>
    </lineage>
</organism>
<dbReference type="Pfam" id="PF09699">
    <property type="entry name" value="Paired_CXXCH_1"/>
    <property type="match status" value="1"/>
</dbReference>
<dbReference type="RefSeq" id="WP_166032770.1">
    <property type="nucleotide sequence ID" value="NZ_CP048877.1"/>
</dbReference>
<dbReference type="InterPro" id="IPR036280">
    <property type="entry name" value="Multihaem_cyt_sf"/>
</dbReference>
<gene>
    <name evidence="1" type="ORF">G4V39_09840</name>
</gene>
<proteinExistence type="predicted"/>
<name>A0A6G7PYS2_9BACT</name>